<sequence length="132" mass="13798">MAGPAGPLLLDGLQDLQSADQAVQQRAALQVLDLLLGGQGLDPRYAAASRLALFRTLTGLTPAPAAEGPSCLERAEGPPSLLEQGYARQVLERLASWQAEGFPAEESARLREMVGPVAVGEAHLVFVPCPTG</sequence>
<keyword evidence="2" id="KW-1185">Reference proteome</keyword>
<evidence type="ECO:0000313" key="2">
    <source>
        <dbReference type="Proteomes" id="UP000199546"/>
    </source>
</evidence>
<proteinExistence type="predicted"/>
<organism evidence="1 2">
    <name type="scientific">Geodermatophilus amargosae</name>
    <dbReference type="NCBI Taxonomy" id="1296565"/>
    <lineage>
        <taxon>Bacteria</taxon>
        <taxon>Bacillati</taxon>
        <taxon>Actinomycetota</taxon>
        <taxon>Actinomycetes</taxon>
        <taxon>Geodermatophilales</taxon>
        <taxon>Geodermatophilaceae</taxon>
        <taxon>Geodermatophilus</taxon>
    </lineage>
</organism>
<dbReference type="RefSeq" id="WP_245785018.1">
    <property type="nucleotide sequence ID" value="NZ_FPBA01000039.1"/>
</dbReference>
<protein>
    <submittedName>
        <fullName evidence="1">Uncharacterized protein</fullName>
    </submittedName>
</protein>
<gene>
    <name evidence="1" type="ORF">SAMN05660657_05474</name>
</gene>
<reference evidence="2" key="1">
    <citation type="submission" date="2016-10" db="EMBL/GenBank/DDBJ databases">
        <authorList>
            <person name="Varghese N."/>
            <person name="Submissions S."/>
        </authorList>
    </citation>
    <scope>NUCLEOTIDE SEQUENCE [LARGE SCALE GENOMIC DNA]</scope>
    <source>
        <strain evidence="2">DSM 46136</strain>
    </source>
</reference>
<dbReference type="Proteomes" id="UP000199546">
    <property type="component" value="Unassembled WGS sequence"/>
</dbReference>
<accession>A0A1I7D8Q4</accession>
<name>A0A1I7D8Q4_9ACTN</name>
<evidence type="ECO:0000313" key="1">
    <source>
        <dbReference type="EMBL" id="SFU08040.1"/>
    </source>
</evidence>
<dbReference type="EMBL" id="FPBA01000039">
    <property type="protein sequence ID" value="SFU08040.1"/>
    <property type="molecule type" value="Genomic_DNA"/>
</dbReference>
<dbReference type="AlphaFoldDB" id="A0A1I7D8Q4"/>